<feature type="domain" description="Histone methyltransferase Tudor" evidence="3">
    <location>
        <begin position="12"/>
        <end position="60"/>
    </location>
</feature>
<dbReference type="AlphaFoldDB" id="A0A3P8C895"/>
<name>A0A3P8C895_9TREM</name>
<dbReference type="Proteomes" id="UP000269396">
    <property type="component" value="Unassembled WGS sequence"/>
</dbReference>
<evidence type="ECO:0000256" key="2">
    <source>
        <dbReference type="ARBA" id="ARBA00023242"/>
    </source>
</evidence>
<dbReference type="Pfam" id="PF18358">
    <property type="entry name" value="Tudor_4"/>
    <property type="match status" value="1"/>
</dbReference>
<organism evidence="4 5">
    <name type="scientific">Schistosoma mattheei</name>
    <dbReference type="NCBI Taxonomy" id="31246"/>
    <lineage>
        <taxon>Eukaryota</taxon>
        <taxon>Metazoa</taxon>
        <taxon>Spiralia</taxon>
        <taxon>Lophotrochozoa</taxon>
        <taxon>Platyhelminthes</taxon>
        <taxon>Trematoda</taxon>
        <taxon>Digenea</taxon>
        <taxon>Strigeidida</taxon>
        <taxon>Schistosomatoidea</taxon>
        <taxon>Schistosomatidae</taxon>
        <taxon>Schistosoma</taxon>
    </lineage>
</organism>
<accession>A0A3P8C895</accession>
<keyword evidence="5" id="KW-1185">Reference proteome</keyword>
<dbReference type="InterPro" id="IPR051516">
    <property type="entry name" value="SETDB_methyltransferase"/>
</dbReference>
<proteinExistence type="predicted"/>
<evidence type="ECO:0000313" key="4">
    <source>
        <dbReference type="EMBL" id="VDO81025.1"/>
    </source>
</evidence>
<dbReference type="GO" id="GO:0070828">
    <property type="term" value="P:heterochromatin organization"/>
    <property type="evidence" value="ECO:0007669"/>
    <property type="project" value="TreeGrafter"/>
</dbReference>
<evidence type="ECO:0000313" key="5">
    <source>
        <dbReference type="Proteomes" id="UP000269396"/>
    </source>
</evidence>
<dbReference type="EMBL" id="UZAL01002063">
    <property type="protein sequence ID" value="VDO81025.1"/>
    <property type="molecule type" value="Genomic_DNA"/>
</dbReference>
<protein>
    <recommendedName>
        <fullName evidence="3">Histone methyltransferase Tudor domain-containing protein</fullName>
    </recommendedName>
</protein>
<evidence type="ECO:0000259" key="3">
    <source>
        <dbReference type="Pfam" id="PF18358"/>
    </source>
</evidence>
<keyword evidence="2" id="KW-0539">Nucleus</keyword>
<dbReference type="InterPro" id="IPR041292">
    <property type="entry name" value="Tudor_4"/>
</dbReference>
<dbReference type="GO" id="GO:0010629">
    <property type="term" value="P:negative regulation of gene expression"/>
    <property type="evidence" value="ECO:0007669"/>
    <property type="project" value="TreeGrafter"/>
</dbReference>
<gene>
    <name evidence="4" type="ORF">SMTD_LOCUS1747</name>
</gene>
<sequence>MAQYPQRPMVRLKPGQIVETELDGDWMKATVEKVDASLALMKFSRTHSEWIYRGSTRLEPLFSDLLTSQSKSVPTHNQRVEVEYSSVDVPTFHNITSCVENLRFYSLSSSIISLS</sequence>
<dbReference type="CDD" id="cd21181">
    <property type="entry name" value="Tudor_SETDB1_rpt2"/>
    <property type="match status" value="1"/>
</dbReference>
<evidence type="ECO:0000256" key="1">
    <source>
        <dbReference type="ARBA" id="ARBA00004123"/>
    </source>
</evidence>
<dbReference type="PANTHER" id="PTHR46024:SF1">
    <property type="entry name" value="HISTONE-LYSINE N-METHYLTRANSFERASE EGGLESS"/>
    <property type="match status" value="1"/>
</dbReference>
<reference evidence="4 5" key="1">
    <citation type="submission" date="2018-11" db="EMBL/GenBank/DDBJ databases">
        <authorList>
            <consortium name="Pathogen Informatics"/>
        </authorList>
    </citation>
    <scope>NUCLEOTIDE SEQUENCE [LARGE SCALE GENOMIC DNA]</scope>
    <source>
        <strain>Denwood</strain>
        <strain evidence="5">Zambia</strain>
    </source>
</reference>
<dbReference type="Gene3D" id="2.30.30.140">
    <property type="match status" value="1"/>
</dbReference>
<comment type="subcellular location">
    <subcellularLocation>
        <location evidence="1">Nucleus</location>
    </subcellularLocation>
</comment>
<dbReference type="PANTHER" id="PTHR46024">
    <property type="entry name" value="HISTONE-LYSINE N-METHYLTRANSFERASE EGGLESS"/>
    <property type="match status" value="1"/>
</dbReference>
<dbReference type="GO" id="GO:0005634">
    <property type="term" value="C:nucleus"/>
    <property type="evidence" value="ECO:0007669"/>
    <property type="project" value="UniProtKB-SubCell"/>
</dbReference>
<dbReference type="GO" id="GO:0046974">
    <property type="term" value="F:histone H3K9 methyltransferase activity"/>
    <property type="evidence" value="ECO:0007669"/>
    <property type="project" value="TreeGrafter"/>
</dbReference>